<evidence type="ECO:0000256" key="2">
    <source>
        <dbReference type="ARBA" id="ARBA00022448"/>
    </source>
</evidence>
<comment type="similarity">
    <text evidence="1">Belongs to the V-ATPase V0D/AC39 subunit family.</text>
</comment>
<evidence type="ECO:0000313" key="5">
    <source>
        <dbReference type="Proteomes" id="UP000651482"/>
    </source>
</evidence>
<dbReference type="EMBL" id="JACRSN010000017">
    <property type="protein sequence ID" value="MBC8534436.1"/>
    <property type="molecule type" value="Genomic_DNA"/>
</dbReference>
<dbReference type="PANTHER" id="PTHR38682">
    <property type="entry name" value="V-TYPE ATP SYNTHASE SUBUNIT C"/>
    <property type="match status" value="1"/>
</dbReference>
<dbReference type="InterPro" id="IPR044911">
    <property type="entry name" value="V-type_ATPase_csu/dsu_dom_3"/>
</dbReference>
<dbReference type="Gene3D" id="1.10.132.50">
    <property type="entry name" value="ATP synthase (C/AC39) subunit, domain 3"/>
    <property type="match status" value="1"/>
</dbReference>
<dbReference type="PANTHER" id="PTHR38682:SF1">
    <property type="entry name" value="V-TYPE ATP SYNTHASE SUBUNIT C"/>
    <property type="match status" value="1"/>
</dbReference>
<organism evidence="4 5">
    <name type="scientific">Yeguia hominis</name>
    <dbReference type="NCBI Taxonomy" id="2763662"/>
    <lineage>
        <taxon>Bacteria</taxon>
        <taxon>Bacillati</taxon>
        <taxon>Bacillota</taxon>
        <taxon>Clostridia</taxon>
        <taxon>Eubacteriales</taxon>
        <taxon>Yeguiaceae</taxon>
        <taxon>Yeguia</taxon>
    </lineage>
</organism>
<dbReference type="InterPro" id="IPR050873">
    <property type="entry name" value="V-ATPase_V0D/AC39_subunit"/>
</dbReference>
<dbReference type="InterPro" id="IPR002843">
    <property type="entry name" value="ATPase_V0-cplx_csu/dsu"/>
</dbReference>
<protein>
    <submittedName>
        <fullName evidence="4">V-type ATPase subunit</fullName>
    </submittedName>
</protein>
<name>A0A926DA20_9FIRM</name>
<dbReference type="InterPro" id="IPR035067">
    <property type="entry name" value="V-type_ATPase_csu/dsu"/>
</dbReference>
<dbReference type="GO" id="GO:0046961">
    <property type="term" value="F:proton-transporting ATPase activity, rotational mechanism"/>
    <property type="evidence" value="ECO:0007669"/>
    <property type="project" value="InterPro"/>
</dbReference>
<reference evidence="4" key="1">
    <citation type="submission" date="2020-08" db="EMBL/GenBank/DDBJ databases">
        <title>Genome public.</title>
        <authorList>
            <person name="Liu C."/>
            <person name="Sun Q."/>
        </authorList>
    </citation>
    <scope>NUCLEOTIDE SEQUENCE</scope>
    <source>
        <strain evidence="4">NSJ-40</strain>
    </source>
</reference>
<keyword evidence="3" id="KW-0406">Ion transport</keyword>
<dbReference type="InterPro" id="IPR036079">
    <property type="entry name" value="ATPase_csu/dsu_sf"/>
</dbReference>
<evidence type="ECO:0000256" key="1">
    <source>
        <dbReference type="ARBA" id="ARBA00006709"/>
    </source>
</evidence>
<dbReference type="AlphaFoldDB" id="A0A926DA20"/>
<dbReference type="Proteomes" id="UP000651482">
    <property type="component" value="Unassembled WGS sequence"/>
</dbReference>
<evidence type="ECO:0000256" key="3">
    <source>
        <dbReference type="ARBA" id="ARBA00023065"/>
    </source>
</evidence>
<dbReference type="Gene3D" id="1.20.1690.10">
    <property type="entry name" value="V-type ATP synthase subunit C domain"/>
    <property type="match status" value="2"/>
</dbReference>
<dbReference type="RefSeq" id="WP_249320020.1">
    <property type="nucleotide sequence ID" value="NZ_JACRSN010000017.1"/>
</dbReference>
<sequence length="326" mass="36058">MSNSMEYTYAVARIRAKETTLFSGAVIEQLLGCKSYEEAIRFLKEKGWGSAEADETAESLLAAEREKTWEIIRELAPDLSVFDVLSYSKEFHNLKAAIKEACSTEKALTANLYYEDASLKRGALLELIREKAFGDLPESMAAAAEEAYTTLLHTRDGQLCDVILDRAALEAILAAGKDADDAIIREYAESTVAIADIKIAVRAQKTGKSLEFMKRAMAPCETLSVDSLARAAVSGDAALRDYLSGTDYAEGAQAMAQSPSAFERWCDNRIIRTIAPQKYNSFSVGPLFAYLLARENEIKTVRIILTGKLNEMPEASIRERVRDMYV</sequence>
<gene>
    <name evidence="4" type="ORF">IAG03_10655</name>
</gene>
<evidence type="ECO:0000313" key="4">
    <source>
        <dbReference type="EMBL" id="MBC8534436.1"/>
    </source>
</evidence>
<proteinExistence type="inferred from homology"/>
<comment type="caution">
    <text evidence="4">The sequence shown here is derived from an EMBL/GenBank/DDBJ whole genome shotgun (WGS) entry which is preliminary data.</text>
</comment>
<dbReference type="Pfam" id="PF01992">
    <property type="entry name" value="vATP-synt_AC39"/>
    <property type="match status" value="1"/>
</dbReference>
<keyword evidence="2" id="KW-0813">Transport</keyword>
<dbReference type="SUPFAM" id="SSF103486">
    <property type="entry name" value="V-type ATP synthase subunit C"/>
    <property type="match status" value="1"/>
</dbReference>
<accession>A0A926DA20</accession>
<keyword evidence="5" id="KW-1185">Reference proteome</keyword>